<reference evidence="11 12" key="1">
    <citation type="submission" date="2019-03" db="EMBL/GenBank/DDBJ databases">
        <title>Freshwater and sediment microbial communities from various areas in North America, analyzing microbe dynamics in response to fracking.</title>
        <authorList>
            <person name="Lamendella R."/>
        </authorList>
    </citation>
    <scope>NUCLEOTIDE SEQUENCE [LARGE SCALE GENOMIC DNA]</scope>
    <source>
        <strain evidence="11 12">74A</strain>
    </source>
</reference>
<evidence type="ECO:0000256" key="8">
    <source>
        <dbReference type="ARBA" id="ARBA00023306"/>
    </source>
</evidence>
<evidence type="ECO:0000259" key="10">
    <source>
        <dbReference type="PROSITE" id="PS51779"/>
    </source>
</evidence>
<dbReference type="Pfam" id="PF03799">
    <property type="entry name" value="FtsQ_DivIB_C"/>
    <property type="match status" value="1"/>
</dbReference>
<evidence type="ECO:0000313" key="12">
    <source>
        <dbReference type="Proteomes" id="UP000294832"/>
    </source>
</evidence>
<evidence type="ECO:0000256" key="2">
    <source>
        <dbReference type="ARBA" id="ARBA00022475"/>
    </source>
</evidence>
<gene>
    <name evidence="9" type="primary">ftsQ</name>
    <name evidence="11" type="ORF">EDC91_13133</name>
</gene>
<dbReference type="Pfam" id="PF08478">
    <property type="entry name" value="POTRA_1"/>
    <property type="match status" value="1"/>
</dbReference>
<keyword evidence="2 9" id="KW-1003">Cell membrane</keyword>
<comment type="similarity">
    <text evidence="9">Belongs to the FtsQ/DivIB family. FtsQ subfamily.</text>
</comment>
<dbReference type="InterPro" id="IPR005548">
    <property type="entry name" value="Cell_div_FtsQ/DivIB_C"/>
</dbReference>
<accession>A0A4R2F3V9</accession>
<dbReference type="InterPro" id="IPR045335">
    <property type="entry name" value="FtsQ_C_sf"/>
</dbReference>
<feature type="transmembrane region" description="Helical" evidence="9">
    <location>
        <begin position="20"/>
        <end position="40"/>
    </location>
</feature>
<evidence type="ECO:0000256" key="3">
    <source>
        <dbReference type="ARBA" id="ARBA00022519"/>
    </source>
</evidence>
<dbReference type="HAMAP" id="MF_00911">
    <property type="entry name" value="FtsQ_subfam"/>
    <property type="match status" value="1"/>
</dbReference>
<evidence type="ECO:0000256" key="7">
    <source>
        <dbReference type="ARBA" id="ARBA00023136"/>
    </source>
</evidence>
<dbReference type="GO" id="GO:0090529">
    <property type="term" value="P:cell septum assembly"/>
    <property type="evidence" value="ECO:0007669"/>
    <property type="project" value="InterPro"/>
</dbReference>
<evidence type="ECO:0000256" key="6">
    <source>
        <dbReference type="ARBA" id="ARBA00022989"/>
    </source>
</evidence>
<dbReference type="GO" id="GO:0005886">
    <property type="term" value="C:plasma membrane"/>
    <property type="evidence" value="ECO:0007669"/>
    <property type="project" value="UniProtKB-SubCell"/>
</dbReference>
<organism evidence="11 12">
    <name type="scientific">Shewanella fodinae</name>
    <dbReference type="NCBI Taxonomy" id="552357"/>
    <lineage>
        <taxon>Bacteria</taxon>
        <taxon>Pseudomonadati</taxon>
        <taxon>Pseudomonadota</taxon>
        <taxon>Gammaproteobacteria</taxon>
        <taxon>Alteromonadales</taxon>
        <taxon>Shewanellaceae</taxon>
        <taxon>Shewanella</taxon>
    </lineage>
</organism>
<evidence type="ECO:0000256" key="5">
    <source>
        <dbReference type="ARBA" id="ARBA00022692"/>
    </source>
</evidence>
<evidence type="ECO:0000256" key="9">
    <source>
        <dbReference type="HAMAP-Rule" id="MF_00911"/>
    </source>
</evidence>
<keyword evidence="4 9" id="KW-0132">Cell division</keyword>
<keyword evidence="7 9" id="KW-0472">Membrane</keyword>
<dbReference type="Proteomes" id="UP000294832">
    <property type="component" value="Unassembled WGS sequence"/>
</dbReference>
<feature type="domain" description="POTRA" evidence="10">
    <location>
        <begin position="52"/>
        <end position="121"/>
    </location>
</feature>
<keyword evidence="5 9" id="KW-0812">Transmembrane</keyword>
<dbReference type="PANTHER" id="PTHR35851">
    <property type="entry name" value="CELL DIVISION PROTEIN FTSQ"/>
    <property type="match status" value="1"/>
</dbReference>
<dbReference type="Gene3D" id="3.40.50.11690">
    <property type="entry name" value="Cell division protein FtsQ/DivIB"/>
    <property type="match status" value="1"/>
</dbReference>
<dbReference type="PANTHER" id="PTHR35851:SF1">
    <property type="entry name" value="CELL DIVISION PROTEIN FTSQ"/>
    <property type="match status" value="1"/>
</dbReference>
<comment type="subunit">
    <text evidence="9">Part of a complex composed of FtsB, FtsL and FtsQ.</text>
</comment>
<evidence type="ECO:0000313" key="11">
    <source>
        <dbReference type="EMBL" id="TCN79697.1"/>
    </source>
</evidence>
<dbReference type="EMBL" id="SLWF01000031">
    <property type="protein sequence ID" value="TCN79697.1"/>
    <property type="molecule type" value="Genomic_DNA"/>
</dbReference>
<keyword evidence="8 9" id="KW-0131">Cell cycle</keyword>
<evidence type="ECO:0000256" key="4">
    <source>
        <dbReference type="ARBA" id="ARBA00022618"/>
    </source>
</evidence>
<proteinExistence type="inferred from homology"/>
<evidence type="ECO:0000256" key="1">
    <source>
        <dbReference type="ARBA" id="ARBA00004370"/>
    </source>
</evidence>
<dbReference type="Gene3D" id="3.10.20.310">
    <property type="entry name" value="membrane protein fhac"/>
    <property type="match status" value="1"/>
</dbReference>
<dbReference type="InterPro" id="IPR034746">
    <property type="entry name" value="POTRA"/>
</dbReference>
<sequence length="254" mass="29174">MTLKQRWHDGKAQLSQVNWYLCSGIAFLLLVVLSFVLAGWKLNLLLNDAQALPIEAVAIKGERQYTSDNDIRLALQDLMKRSFFSADVTQVQQALENLPWVYRVSVRRDWPAKLKVYLQEQVPVAHWNQDAWLNEHGEVFAAPAKPGLENLPWLSGPEKRGAEVLTAFKQLDELLRINSFRLEKLSLTPRLAWEAVLGNGIVLELGREDRMSRVQRFINVYPELLKQEKSVARVDLRYDTGLAVGWQDPQQESR</sequence>
<keyword evidence="12" id="KW-1185">Reference proteome</keyword>
<dbReference type="GO" id="GO:0043093">
    <property type="term" value="P:FtsZ-dependent cytokinesis"/>
    <property type="evidence" value="ECO:0007669"/>
    <property type="project" value="UniProtKB-UniRule"/>
</dbReference>
<dbReference type="AlphaFoldDB" id="A0A4R2F3V9"/>
<keyword evidence="6 9" id="KW-1133">Transmembrane helix</keyword>
<comment type="caution">
    <text evidence="11">The sequence shown here is derived from an EMBL/GenBank/DDBJ whole genome shotgun (WGS) entry which is preliminary data.</text>
</comment>
<dbReference type="InterPro" id="IPR026579">
    <property type="entry name" value="FtsQ"/>
</dbReference>
<comment type="function">
    <text evidence="9">Essential cell division protein. May link together the upstream cell division proteins, which are predominantly cytoplasmic, with the downstream cell division proteins, which are predominantly periplasmic. May control correct divisome assembly.</text>
</comment>
<protein>
    <recommendedName>
        <fullName evidence="9">Cell division protein FtsQ</fullName>
    </recommendedName>
</protein>
<dbReference type="OrthoDB" id="9790370at2"/>
<dbReference type="RefSeq" id="WP_133040141.1">
    <property type="nucleotide sequence ID" value="NZ_SLWF01000031.1"/>
</dbReference>
<comment type="subcellular location">
    <subcellularLocation>
        <location evidence="9">Cell inner membrane</location>
        <topology evidence="9">Single-pass type II membrane protein</topology>
    </subcellularLocation>
    <subcellularLocation>
        <location evidence="1">Membrane</location>
    </subcellularLocation>
    <text evidence="9">Localizes to the division septum.</text>
</comment>
<name>A0A4R2F3V9_9GAMM</name>
<dbReference type="InterPro" id="IPR013685">
    <property type="entry name" value="POTRA_FtsQ_type"/>
</dbReference>
<dbReference type="PROSITE" id="PS51779">
    <property type="entry name" value="POTRA"/>
    <property type="match status" value="1"/>
</dbReference>
<dbReference type="GO" id="GO:0032153">
    <property type="term" value="C:cell division site"/>
    <property type="evidence" value="ECO:0007669"/>
    <property type="project" value="UniProtKB-UniRule"/>
</dbReference>
<keyword evidence="3 9" id="KW-0997">Cell inner membrane</keyword>